<feature type="coiled-coil region" evidence="1">
    <location>
        <begin position="114"/>
        <end position="143"/>
    </location>
</feature>
<dbReference type="Gene3D" id="1.10.287.470">
    <property type="entry name" value="Helix hairpin bin"/>
    <property type="match status" value="1"/>
</dbReference>
<evidence type="ECO:0000256" key="3">
    <source>
        <dbReference type="SAM" id="Phobius"/>
    </source>
</evidence>
<dbReference type="Gene3D" id="2.40.30.170">
    <property type="match status" value="1"/>
</dbReference>
<keyword evidence="1" id="KW-0175">Coiled coil</keyword>
<dbReference type="PANTHER" id="PTHR30386">
    <property type="entry name" value="MEMBRANE FUSION SUBUNIT OF EMRAB-TOLC MULTIDRUG EFFLUX PUMP"/>
    <property type="match status" value="1"/>
</dbReference>
<feature type="region of interest" description="Disordered" evidence="2">
    <location>
        <begin position="365"/>
        <end position="386"/>
    </location>
</feature>
<protein>
    <submittedName>
        <fullName evidence="6">HlyD family secretion protein</fullName>
    </submittedName>
</protein>
<keyword evidence="7" id="KW-1185">Reference proteome</keyword>
<keyword evidence="3" id="KW-0812">Transmembrane</keyword>
<gene>
    <name evidence="6" type="ORF">V4C55_33305</name>
</gene>
<feature type="domain" description="Multidrug resistance protein MdtA-like barrel-sandwich hybrid" evidence="4">
    <location>
        <begin position="64"/>
        <end position="257"/>
    </location>
</feature>
<evidence type="ECO:0000259" key="5">
    <source>
        <dbReference type="Pfam" id="PF25954"/>
    </source>
</evidence>
<accession>A0ABU9QM98</accession>
<dbReference type="Pfam" id="PF25917">
    <property type="entry name" value="BSH_RND"/>
    <property type="match status" value="1"/>
</dbReference>
<dbReference type="PANTHER" id="PTHR30386:SF24">
    <property type="entry name" value="MULTIDRUG RESISTANCE EFFLUX PUMP"/>
    <property type="match status" value="1"/>
</dbReference>
<evidence type="ECO:0000259" key="4">
    <source>
        <dbReference type="Pfam" id="PF25917"/>
    </source>
</evidence>
<dbReference type="InterPro" id="IPR050739">
    <property type="entry name" value="MFP"/>
</dbReference>
<proteinExistence type="predicted"/>
<dbReference type="SUPFAM" id="SSF111369">
    <property type="entry name" value="HlyD-like secretion proteins"/>
    <property type="match status" value="2"/>
</dbReference>
<dbReference type="Pfam" id="PF25954">
    <property type="entry name" value="Beta-barrel_RND_2"/>
    <property type="match status" value="1"/>
</dbReference>
<dbReference type="Proteomes" id="UP001494588">
    <property type="component" value="Unassembled WGS sequence"/>
</dbReference>
<sequence>MSATLPVEESGRAAGAQRSRKKGVFLVIGGVAVLGAIAWGAHWWTVGRFIESTDDAYLQADGMTVAPKVSGYVAEVLVGDNQRVTRGQPLVRLDSRQYDAVLEQANATIAARHADILRGEAEIAQQQAAIAQARAQLDGAIANEAHAADQVKRYEPLAATGAETNERVADLRNTQRQASATRAADAAALQSAERQIPTTHAAIEQARAQLAAAEASARQAQLDAQDTMVKSPIDGRVGDRSVRVGQYAQPGTRFMTIVPVQDVYLVANFKETQIGMMRKGQPVTLRVDALPGAKLHGTIDSFSPGTGSQFALLPAQNATGNFTKIVQRVPVRIKLDIGPETRKVLLPGLSVNVDVDTRDARNNEASIERENERENEAHVAHENNRG</sequence>
<dbReference type="InterPro" id="IPR058625">
    <property type="entry name" value="MdtA-like_BSH"/>
</dbReference>
<dbReference type="EMBL" id="JAZHGC010000038">
    <property type="protein sequence ID" value="MEM5290607.1"/>
    <property type="molecule type" value="Genomic_DNA"/>
</dbReference>
<dbReference type="Gene3D" id="2.40.50.100">
    <property type="match status" value="1"/>
</dbReference>
<feature type="coiled-coil region" evidence="1">
    <location>
        <begin position="189"/>
        <end position="223"/>
    </location>
</feature>
<evidence type="ECO:0000256" key="2">
    <source>
        <dbReference type="SAM" id="MobiDB-lite"/>
    </source>
</evidence>
<evidence type="ECO:0000313" key="6">
    <source>
        <dbReference type="EMBL" id="MEM5290607.1"/>
    </source>
</evidence>
<evidence type="ECO:0000313" key="7">
    <source>
        <dbReference type="Proteomes" id="UP001494588"/>
    </source>
</evidence>
<dbReference type="RefSeq" id="WP_201658573.1">
    <property type="nucleotide sequence ID" value="NZ_CAJHCS010000031.1"/>
</dbReference>
<name>A0ABU9QM98_9BURK</name>
<reference evidence="6 7" key="1">
    <citation type="submission" date="2024-01" db="EMBL/GenBank/DDBJ databases">
        <title>The diversity of rhizobia nodulating Mimosa spp. in eleven states of Brazil covering several biomes is determined by host plant, location, and edaphic factors.</title>
        <authorList>
            <person name="Rouws L."/>
            <person name="Barauna A."/>
            <person name="Beukes C."/>
            <person name="De Faria S.M."/>
            <person name="Gross E."/>
            <person name="Dos Reis Junior F.B."/>
            <person name="Simon M."/>
            <person name="Maluk M."/>
            <person name="Odee D.W."/>
            <person name="Kenicer G."/>
            <person name="Young J.P.W."/>
            <person name="Reis V.M."/>
            <person name="Zilli J."/>
            <person name="James E.K."/>
        </authorList>
    </citation>
    <scope>NUCLEOTIDE SEQUENCE [LARGE SCALE GENOMIC DNA]</scope>
    <source>
        <strain evidence="6 7">JPY77</strain>
    </source>
</reference>
<evidence type="ECO:0000256" key="1">
    <source>
        <dbReference type="SAM" id="Coils"/>
    </source>
</evidence>
<keyword evidence="3" id="KW-0472">Membrane</keyword>
<feature type="domain" description="CusB-like beta-barrel" evidence="5">
    <location>
        <begin position="263"/>
        <end position="306"/>
    </location>
</feature>
<keyword evidence="3" id="KW-1133">Transmembrane helix</keyword>
<organism evidence="6 7">
    <name type="scientific">Paraburkholderia sabiae</name>
    <dbReference type="NCBI Taxonomy" id="273251"/>
    <lineage>
        <taxon>Bacteria</taxon>
        <taxon>Pseudomonadati</taxon>
        <taxon>Pseudomonadota</taxon>
        <taxon>Betaproteobacteria</taxon>
        <taxon>Burkholderiales</taxon>
        <taxon>Burkholderiaceae</taxon>
        <taxon>Paraburkholderia</taxon>
    </lineage>
</organism>
<comment type="caution">
    <text evidence="6">The sequence shown here is derived from an EMBL/GenBank/DDBJ whole genome shotgun (WGS) entry which is preliminary data.</text>
</comment>
<dbReference type="InterPro" id="IPR058792">
    <property type="entry name" value="Beta-barrel_RND_2"/>
</dbReference>
<feature type="transmembrane region" description="Helical" evidence="3">
    <location>
        <begin position="24"/>
        <end position="44"/>
    </location>
</feature>
<dbReference type="PRINTS" id="PR01490">
    <property type="entry name" value="RTXTOXIND"/>
</dbReference>